<dbReference type="STRING" id="211114.SAMN04489726_4636"/>
<keyword evidence="1" id="KW-0596">Phosphopantetheine</keyword>
<name>A0A1G9Y6U5_ALLAB</name>
<dbReference type="Pfam" id="PF02801">
    <property type="entry name" value="Ketoacyl-synt_C"/>
    <property type="match status" value="1"/>
</dbReference>
<dbReference type="InterPro" id="IPR020841">
    <property type="entry name" value="PKS_Beta-ketoAc_synthase_dom"/>
</dbReference>
<dbReference type="Gene3D" id="3.30.70.3290">
    <property type="match status" value="1"/>
</dbReference>
<evidence type="ECO:0000256" key="3">
    <source>
        <dbReference type="ARBA" id="ARBA00022679"/>
    </source>
</evidence>
<feature type="domain" description="Ketosynthase family 3 (KS3)" evidence="5">
    <location>
        <begin position="5"/>
        <end position="429"/>
    </location>
</feature>
<evidence type="ECO:0000256" key="4">
    <source>
        <dbReference type="RuleBase" id="RU003694"/>
    </source>
</evidence>
<dbReference type="GO" id="GO:0071770">
    <property type="term" value="P:DIM/DIP cell wall layer assembly"/>
    <property type="evidence" value="ECO:0007669"/>
    <property type="project" value="TreeGrafter"/>
</dbReference>
<dbReference type="PROSITE" id="PS52004">
    <property type="entry name" value="KS3_2"/>
    <property type="match status" value="1"/>
</dbReference>
<dbReference type="OrthoDB" id="3651481at2"/>
<dbReference type="GO" id="GO:0005737">
    <property type="term" value="C:cytoplasm"/>
    <property type="evidence" value="ECO:0007669"/>
    <property type="project" value="TreeGrafter"/>
</dbReference>
<dbReference type="CDD" id="cd00833">
    <property type="entry name" value="PKS"/>
    <property type="match status" value="1"/>
</dbReference>
<dbReference type="GO" id="GO:0005886">
    <property type="term" value="C:plasma membrane"/>
    <property type="evidence" value="ECO:0007669"/>
    <property type="project" value="TreeGrafter"/>
</dbReference>
<gene>
    <name evidence="6" type="ORF">SAMN04489726_4636</name>
</gene>
<dbReference type="InterPro" id="IPR014031">
    <property type="entry name" value="Ketoacyl_synth_C"/>
</dbReference>
<keyword evidence="7" id="KW-1185">Reference proteome</keyword>
<dbReference type="Pfam" id="PF00109">
    <property type="entry name" value="ketoacyl-synt"/>
    <property type="match status" value="1"/>
</dbReference>
<dbReference type="Gene3D" id="3.40.47.10">
    <property type="match status" value="1"/>
</dbReference>
<keyword evidence="2" id="KW-0597">Phosphoprotein</keyword>
<sequence>MSAVGEPIAIVGMACRLPGADSVDELWDLLAEGRDATSETPADRFPVDLLHSSEPAPGKIISRRSGYLDGIDRFDAEFFGLSATEADDLDPQQRLLMTTTWEALEDAGIPFEHVAGTRTGVYVGAVRLDYWELAVRRGLTSLTGSLVYNNRSVLSGRLSYTFDLLGPSITLDTACSSSLVAVHLACQSLRAGETTMAIAAGINLKLVPDEDIVLSQIPVLAPDGRCKFGDARADGFAASDGVGVVVLKPLSRARADGDRIRAVLIGSTISNDGASGGSLLAPSVEAHAQMLRWAYENAGVRPADIDYIEAHGTGTPLIDPVEFTALGEVLAEGRPADQPCFVGSIKTNIGHTEGAAGVASLIKTVLCLEHRQVVPSLHFTVPNPAIPWEELPLVVPTRLEPLPDRARPAIAGISGQGISAVNTHLVVREADPVSPGRSEVRSTRNRHLLLLSARTPAALNELVARYVGYLGPGGVGRKHELADICFSAAKRRHHHLHRLAVIAESHDGMVAKLEGGGSTAPEPDSRLMFLAERYLMGRSVEWGNGQRWEGRYVPLPTYPWQNRSHWLTGVGRD</sequence>
<evidence type="ECO:0000313" key="6">
    <source>
        <dbReference type="EMBL" id="SDN04774.1"/>
    </source>
</evidence>
<dbReference type="SMART" id="SM00825">
    <property type="entry name" value="PKS_KS"/>
    <property type="match status" value="1"/>
</dbReference>
<dbReference type="PROSITE" id="PS00606">
    <property type="entry name" value="KS3_1"/>
    <property type="match status" value="1"/>
</dbReference>
<dbReference type="Pfam" id="PF22621">
    <property type="entry name" value="CurL-like_PKS_C"/>
    <property type="match status" value="1"/>
</dbReference>
<evidence type="ECO:0000259" key="5">
    <source>
        <dbReference type="PROSITE" id="PS52004"/>
    </source>
</evidence>
<organism evidence="6 7">
    <name type="scientific">Allokutzneria albata</name>
    <name type="common">Kibdelosporangium albatum</name>
    <dbReference type="NCBI Taxonomy" id="211114"/>
    <lineage>
        <taxon>Bacteria</taxon>
        <taxon>Bacillati</taxon>
        <taxon>Actinomycetota</taxon>
        <taxon>Actinomycetes</taxon>
        <taxon>Pseudonocardiales</taxon>
        <taxon>Pseudonocardiaceae</taxon>
        <taxon>Allokutzneria</taxon>
    </lineage>
</organism>
<dbReference type="InterPro" id="IPR050091">
    <property type="entry name" value="PKS_NRPS_Biosynth_Enz"/>
</dbReference>
<dbReference type="eggNOG" id="COG3321">
    <property type="taxonomic scope" value="Bacteria"/>
</dbReference>
<dbReference type="InterPro" id="IPR014030">
    <property type="entry name" value="Ketoacyl_synth_N"/>
</dbReference>
<dbReference type="PANTHER" id="PTHR43775">
    <property type="entry name" value="FATTY ACID SYNTHASE"/>
    <property type="match status" value="1"/>
</dbReference>
<dbReference type="EMBL" id="LT629701">
    <property type="protein sequence ID" value="SDN04774.1"/>
    <property type="molecule type" value="Genomic_DNA"/>
</dbReference>
<dbReference type="AlphaFoldDB" id="A0A1G9Y6U5"/>
<dbReference type="InterPro" id="IPR016039">
    <property type="entry name" value="Thiolase-like"/>
</dbReference>
<evidence type="ECO:0000256" key="1">
    <source>
        <dbReference type="ARBA" id="ARBA00022450"/>
    </source>
</evidence>
<dbReference type="GO" id="GO:0004315">
    <property type="term" value="F:3-oxoacyl-[acyl-carrier-protein] synthase activity"/>
    <property type="evidence" value="ECO:0007669"/>
    <property type="project" value="InterPro"/>
</dbReference>
<dbReference type="GO" id="GO:0006633">
    <property type="term" value="P:fatty acid biosynthetic process"/>
    <property type="evidence" value="ECO:0007669"/>
    <property type="project" value="InterPro"/>
</dbReference>
<evidence type="ECO:0000256" key="2">
    <source>
        <dbReference type="ARBA" id="ARBA00022553"/>
    </source>
</evidence>
<dbReference type="InterPro" id="IPR018201">
    <property type="entry name" value="Ketoacyl_synth_AS"/>
</dbReference>
<protein>
    <submittedName>
        <fullName evidence="6">Beta-ketoacyl synthase, C-terminal domain</fullName>
    </submittedName>
</protein>
<dbReference type="SUPFAM" id="SSF53901">
    <property type="entry name" value="Thiolase-like"/>
    <property type="match status" value="1"/>
</dbReference>
<reference evidence="6 7" key="1">
    <citation type="submission" date="2016-10" db="EMBL/GenBank/DDBJ databases">
        <authorList>
            <person name="de Groot N.N."/>
        </authorList>
    </citation>
    <scope>NUCLEOTIDE SEQUENCE [LARGE SCALE GENOMIC DNA]</scope>
    <source>
        <strain evidence="6 7">DSM 44149</strain>
    </source>
</reference>
<keyword evidence="3 4" id="KW-0808">Transferase</keyword>
<comment type="similarity">
    <text evidence="4">Belongs to the thiolase-like superfamily. Beta-ketoacyl-ACP synthases family.</text>
</comment>
<proteinExistence type="inferred from homology"/>
<dbReference type="PANTHER" id="PTHR43775:SF37">
    <property type="entry name" value="SI:DKEY-61P9.11"/>
    <property type="match status" value="1"/>
</dbReference>
<accession>A0A1G9Y6U5</accession>
<evidence type="ECO:0000313" key="7">
    <source>
        <dbReference type="Proteomes" id="UP000183376"/>
    </source>
</evidence>
<dbReference type="GO" id="GO:0004312">
    <property type="term" value="F:fatty acid synthase activity"/>
    <property type="evidence" value="ECO:0007669"/>
    <property type="project" value="TreeGrafter"/>
</dbReference>
<dbReference type="Proteomes" id="UP000183376">
    <property type="component" value="Chromosome I"/>
</dbReference>